<feature type="domain" description="DUF4365" evidence="1">
    <location>
        <begin position="18"/>
        <end position="147"/>
    </location>
</feature>
<proteinExistence type="predicted"/>
<name>A0A4R2P247_9BACL</name>
<dbReference type="RefSeq" id="WP_132746278.1">
    <property type="nucleotide sequence ID" value="NZ_SLXK01000015.1"/>
</dbReference>
<comment type="caution">
    <text evidence="2">The sequence shown here is derived from an EMBL/GenBank/DDBJ whole genome shotgun (WGS) entry which is preliminary data.</text>
</comment>
<dbReference type="InterPro" id="IPR025375">
    <property type="entry name" value="DUF4365"/>
</dbReference>
<dbReference type="Pfam" id="PF14280">
    <property type="entry name" value="DUF4365"/>
    <property type="match status" value="1"/>
</dbReference>
<dbReference type="AlphaFoldDB" id="A0A4R2P247"/>
<reference evidence="2 3" key="1">
    <citation type="submission" date="2019-03" db="EMBL/GenBank/DDBJ databases">
        <title>Genomic Encyclopedia of Type Strains, Phase IV (KMG-IV): sequencing the most valuable type-strain genomes for metagenomic binning, comparative biology and taxonomic classification.</title>
        <authorList>
            <person name="Goeker M."/>
        </authorList>
    </citation>
    <scope>NUCLEOTIDE SEQUENCE [LARGE SCALE GENOMIC DNA]</scope>
    <source>
        <strain evidence="2 3">DSM 19377</strain>
    </source>
</reference>
<evidence type="ECO:0000259" key="1">
    <source>
        <dbReference type="Pfam" id="PF14280"/>
    </source>
</evidence>
<sequence length="426" mass="50706">MDLKRSQYDENNKNEGKSIRFFEGVIEENGWKYRRQEKDNDIDGEIETFSENGETTAKVIKVQLKATTLLELNKDLVVFDCPVKFLNFCDVCDIPIIIVVYGVEEKKAYWLWTQKYILQTLENNNPKWRENTSSVRIKIPITNEVLEHERFYSEIDRISIEGINEIQQWRKQDTSEYYYTILEEKDNSTLSKRRINAKIYIERSLASSKDAMIELIKKINEKVKSNNYNKGVLEGKKITLEPDYVWLYFYDDLIQIEHGLPFCRTEWLDKKKNNAPILLKEYDQLISDFNIRVKWEYNRPLQKYLITNSHSKNQYLEDVRGALNFAIEELELLPKYFSEKDKDIFYNHINEKRKEYTSNYLVLSDLLPPYECRTLQGELHNALCDLDNLAIAIENKQGNEYYLNSQYVSKFFSHLITLRSEIKKII</sequence>
<gene>
    <name evidence="2" type="ORF">EV207_1158</name>
</gene>
<evidence type="ECO:0000313" key="2">
    <source>
        <dbReference type="EMBL" id="TCP28783.1"/>
    </source>
</evidence>
<accession>A0A4R2P247</accession>
<organism evidence="2 3">
    <name type="scientific">Scopulibacillus darangshiensis</name>
    <dbReference type="NCBI Taxonomy" id="442528"/>
    <lineage>
        <taxon>Bacteria</taxon>
        <taxon>Bacillati</taxon>
        <taxon>Bacillota</taxon>
        <taxon>Bacilli</taxon>
        <taxon>Bacillales</taxon>
        <taxon>Sporolactobacillaceae</taxon>
        <taxon>Scopulibacillus</taxon>
    </lineage>
</organism>
<dbReference type="OrthoDB" id="2676139at2"/>
<dbReference type="Proteomes" id="UP000295416">
    <property type="component" value="Unassembled WGS sequence"/>
</dbReference>
<dbReference type="EMBL" id="SLXK01000015">
    <property type="protein sequence ID" value="TCP28783.1"/>
    <property type="molecule type" value="Genomic_DNA"/>
</dbReference>
<evidence type="ECO:0000313" key="3">
    <source>
        <dbReference type="Proteomes" id="UP000295416"/>
    </source>
</evidence>
<keyword evidence="3" id="KW-1185">Reference proteome</keyword>
<protein>
    <submittedName>
        <fullName evidence="2">Uncharacterized protein DUF4365</fullName>
    </submittedName>
</protein>